<proteinExistence type="predicted"/>
<dbReference type="EMBL" id="SDAM02000109">
    <property type="protein sequence ID" value="KAH6829243.1"/>
    <property type="molecule type" value="Genomic_DNA"/>
</dbReference>
<sequence length="195" mass="21621">MASSSSTSITTLLFNNKNTHNYKYFNDDGQCSFLRQNNFQRFSSTRPSNKDRVVRRATPEVAGDLLSSFSLPAIPGFEDNPWLVGICGLLVGVPVMIQRLVALSKQLDAAAQTVEKISDTVERVADEVDKAAEELKEALPEGRFKQVVSFVEHFAEETSEKADMVGDLMDKVEEIDDKLEEFLDKGKGKAADQKA</sequence>
<dbReference type="PANTHER" id="PTHR33735:SF26">
    <property type="entry name" value="PTERIN-BINDING DOMAIN-CONTAINING PROTEIN"/>
    <property type="match status" value="1"/>
</dbReference>
<evidence type="ECO:0000313" key="1">
    <source>
        <dbReference type="EMBL" id="KAH6829243.1"/>
    </source>
</evidence>
<dbReference type="AlphaFoldDB" id="A0AAD4J8N7"/>
<dbReference type="Proteomes" id="UP001190926">
    <property type="component" value="Unassembled WGS sequence"/>
</dbReference>
<gene>
    <name evidence="1" type="ORF">C2S53_007941</name>
</gene>
<keyword evidence="2" id="KW-1185">Reference proteome</keyword>
<name>A0AAD4J8N7_PERFH</name>
<accession>A0AAD4J8N7</accession>
<evidence type="ECO:0000313" key="2">
    <source>
        <dbReference type="Proteomes" id="UP001190926"/>
    </source>
</evidence>
<dbReference type="PANTHER" id="PTHR33735">
    <property type="entry name" value="EXPRESSED PROTEIN"/>
    <property type="match status" value="1"/>
</dbReference>
<organism evidence="1 2">
    <name type="scientific">Perilla frutescens var. hirtella</name>
    <name type="common">Perilla citriodora</name>
    <name type="synonym">Perilla setoyensis</name>
    <dbReference type="NCBI Taxonomy" id="608512"/>
    <lineage>
        <taxon>Eukaryota</taxon>
        <taxon>Viridiplantae</taxon>
        <taxon>Streptophyta</taxon>
        <taxon>Embryophyta</taxon>
        <taxon>Tracheophyta</taxon>
        <taxon>Spermatophyta</taxon>
        <taxon>Magnoliopsida</taxon>
        <taxon>eudicotyledons</taxon>
        <taxon>Gunneridae</taxon>
        <taxon>Pentapetalae</taxon>
        <taxon>asterids</taxon>
        <taxon>lamiids</taxon>
        <taxon>Lamiales</taxon>
        <taxon>Lamiaceae</taxon>
        <taxon>Nepetoideae</taxon>
        <taxon>Elsholtzieae</taxon>
        <taxon>Perilla</taxon>
    </lineage>
</organism>
<reference evidence="1 2" key="1">
    <citation type="journal article" date="2021" name="Nat. Commun.">
        <title>Incipient diploidization of the medicinal plant Perilla within 10,000 years.</title>
        <authorList>
            <person name="Zhang Y."/>
            <person name="Shen Q."/>
            <person name="Leng L."/>
            <person name="Zhang D."/>
            <person name="Chen S."/>
            <person name="Shi Y."/>
            <person name="Ning Z."/>
            <person name="Chen S."/>
        </authorList>
    </citation>
    <scope>NUCLEOTIDE SEQUENCE [LARGE SCALE GENOMIC DNA]</scope>
    <source>
        <strain evidence="2">cv. PC099</strain>
    </source>
</reference>
<comment type="caution">
    <text evidence="1">The sequence shown here is derived from an EMBL/GenBank/DDBJ whole genome shotgun (WGS) entry which is preliminary data.</text>
</comment>
<protein>
    <submittedName>
        <fullName evidence="1">Uncharacterized protein</fullName>
    </submittedName>
</protein>